<protein>
    <recommendedName>
        <fullName evidence="3 7">Acetoacetyl-CoA synthetase</fullName>
        <ecNumber evidence="2 7">6.2.1.16</ecNumber>
    </recommendedName>
</protein>
<keyword evidence="6 7" id="KW-0067">ATP-binding</keyword>
<evidence type="ECO:0000259" key="8">
    <source>
        <dbReference type="Pfam" id="PF00501"/>
    </source>
</evidence>
<dbReference type="PROSITE" id="PS00455">
    <property type="entry name" value="AMP_BINDING"/>
    <property type="match status" value="1"/>
</dbReference>
<dbReference type="PANTHER" id="PTHR42921">
    <property type="entry name" value="ACETOACETYL-COA SYNTHETASE"/>
    <property type="match status" value="1"/>
</dbReference>
<accession>A0A8X6JWN2</accession>
<dbReference type="SUPFAM" id="SSF56801">
    <property type="entry name" value="Acetyl-CoA synthetase-like"/>
    <property type="match status" value="1"/>
</dbReference>
<sequence>MTTNESTGDKPKMSHRDFHNVQVMRMPKENEGIQLKKFKKIIQEKYNTKFNDYWDFHRWTIDNLAEFWAELWDFVGVICSKRFDQVIDLTVPMEESPEWFKGARLNFAENLLKYRDDKVAIISAGEDKETEYITFAQMYEEAKLYAAAFRKFGLKKGDVVACYMSNRKEPMFAMQATVSIGAIWTGALPLLGPKAVLNRLKLVNPKVLITVDRFQYNKEEIEMLPKIKEVVKNLPSLEKVIIVPSKKDSKLKDISGIKNSCFLDEFLKLGICEDGSVPTMEFEQVSFSHPVAINFTSGTTGSPKAMMHGCGSLMPTTKDFWLQFDSTRESIWFSMSPVGWVSWNMLSTLSFGGIGVLLYEGVPYYLSPTYFWDLVEKHKLTNLFLPANVVDDLEKLGYFPTKEHNLSSVKVAIAGGSVVKPQAYDFMYNKIKKDILFSATYGCTELIGTCLSMEPSLPIYRGESPAPALGIDIQCVDESGKPVEGEYGELVIAKPSPILLLGLWEDDDGSLRRKTYYSKFPGKFSLGDFAIINPITKGFVICGRSDDTLKQRGTRFGCSEIYHVVDMFYEVRDSLCVSQYNKNFDERAVLFLKMRQGYHFNAELVEKIQEAITQELTSNHIPEVILETQDIPYNVNGKKMEIIVKNIINKRPYNQDNVINSECLKNFEDIPDLQDF</sequence>
<dbReference type="GO" id="GO:0005524">
    <property type="term" value="F:ATP binding"/>
    <property type="evidence" value="ECO:0007669"/>
    <property type="project" value="UniProtKB-UniRule"/>
</dbReference>
<evidence type="ECO:0000256" key="6">
    <source>
        <dbReference type="ARBA" id="ARBA00022840"/>
    </source>
</evidence>
<keyword evidence="11" id="KW-1185">Reference proteome</keyword>
<name>A0A8X6JWN2_9ARAC</name>
<keyword evidence="5 7" id="KW-0547">Nucleotide-binding</keyword>
<dbReference type="InterPro" id="IPR045851">
    <property type="entry name" value="AMP-bd_C_sf"/>
</dbReference>
<evidence type="ECO:0000256" key="2">
    <source>
        <dbReference type="ARBA" id="ARBA00012988"/>
    </source>
</evidence>
<evidence type="ECO:0000259" key="9">
    <source>
        <dbReference type="Pfam" id="PF16177"/>
    </source>
</evidence>
<evidence type="ECO:0000313" key="11">
    <source>
        <dbReference type="Proteomes" id="UP000886998"/>
    </source>
</evidence>
<dbReference type="EC" id="6.2.1.16" evidence="2 7"/>
<comment type="subcellular location">
    <subcellularLocation>
        <location evidence="7">Cytoplasm</location>
        <location evidence="7">Cytosol</location>
    </subcellularLocation>
</comment>
<dbReference type="InterPro" id="IPR032387">
    <property type="entry name" value="ACAS_N"/>
</dbReference>
<dbReference type="InterPro" id="IPR042099">
    <property type="entry name" value="ANL_N_sf"/>
</dbReference>
<keyword evidence="4 7" id="KW-0436">Ligase</keyword>
<dbReference type="Pfam" id="PF16177">
    <property type="entry name" value="ACAS_N"/>
    <property type="match status" value="1"/>
</dbReference>
<dbReference type="Gene3D" id="3.40.50.12780">
    <property type="entry name" value="N-terminal domain of ligase-like"/>
    <property type="match status" value="1"/>
</dbReference>
<keyword evidence="7" id="KW-0276">Fatty acid metabolism</keyword>
<evidence type="ECO:0000313" key="10">
    <source>
        <dbReference type="EMBL" id="GFS41203.1"/>
    </source>
</evidence>
<evidence type="ECO:0000256" key="1">
    <source>
        <dbReference type="ARBA" id="ARBA00006432"/>
    </source>
</evidence>
<dbReference type="InterPro" id="IPR005914">
    <property type="entry name" value="Acac_CoA_synth"/>
</dbReference>
<dbReference type="InterPro" id="IPR020845">
    <property type="entry name" value="AMP-binding_CS"/>
</dbReference>
<dbReference type="InterPro" id="IPR000873">
    <property type="entry name" value="AMP-dep_synth/lig_dom"/>
</dbReference>
<evidence type="ECO:0000256" key="7">
    <source>
        <dbReference type="RuleBase" id="RU367019"/>
    </source>
</evidence>
<comment type="caution">
    <text evidence="10">The sequence shown here is derived from an EMBL/GenBank/DDBJ whole genome shotgun (WGS) entry which is preliminary data.</text>
</comment>
<dbReference type="OrthoDB" id="10253869at2759"/>
<dbReference type="NCBIfam" id="TIGR01217">
    <property type="entry name" value="ac_ac_CoA_syn"/>
    <property type="match status" value="1"/>
</dbReference>
<dbReference type="PANTHER" id="PTHR42921:SF1">
    <property type="entry name" value="ACETOACETYL-COA SYNTHETASE"/>
    <property type="match status" value="1"/>
</dbReference>
<keyword evidence="7" id="KW-0963">Cytoplasm</keyword>
<comment type="function">
    <text evidence="7">Converts acetoacetate to acetoacetyl-CoA in the cytosol.</text>
</comment>
<dbReference type="Pfam" id="PF00501">
    <property type="entry name" value="AMP-binding"/>
    <property type="match status" value="1"/>
</dbReference>
<dbReference type="EMBL" id="BMAV01025393">
    <property type="protein sequence ID" value="GFS41203.1"/>
    <property type="molecule type" value="Genomic_DNA"/>
</dbReference>
<dbReference type="Proteomes" id="UP000886998">
    <property type="component" value="Unassembled WGS sequence"/>
</dbReference>
<comment type="similarity">
    <text evidence="1 7">Belongs to the ATP-dependent AMP-binding enzyme family.</text>
</comment>
<evidence type="ECO:0000256" key="5">
    <source>
        <dbReference type="ARBA" id="ARBA00022741"/>
    </source>
</evidence>
<comment type="catalytic activity">
    <reaction evidence="7">
        <text>acetoacetate + ATP + CoA = acetoacetyl-CoA + AMP + diphosphate</text>
        <dbReference type="Rhea" id="RHEA:16117"/>
        <dbReference type="ChEBI" id="CHEBI:13705"/>
        <dbReference type="ChEBI" id="CHEBI:30616"/>
        <dbReference type="ChEBI" id="CHEBI:33019"/>
        <dbReference type="ChEBI" id="CHEBI:57286"/>
        <dbReference type="ChEBI" id="CHEBI:57287"/>
        <dbReference type="ChEBI" id="CHEBI:456215"/>
        <dbReference type="EC" id="6.2.1.16"/>
    </reaction>
</comment>
<dbReference type="Gene3D" id="3.30.300.30">
    <property type="match status" value="1"/>
</dbReference>
<keyword evidence="7" id="KW-0443">Lipid metabolism</keyword>
<dbReference type="GO" id="GO:0030729">
    <property type="term" value="F:acetoacetate-CoA ligase activity"/>
    <property type="evidence" value="ECO:0007669"/>
    <property type="project" value="UniProtKB-UniRule"/>
</dbReference>
<proteinExistence type="inferred from homology"/>
<dbReference type="GO" id="GO:0005829">
    <property type="term" value="C:cytosol"/>
    <property type="evidence" value="ECO:0007669"/>
    <property type="project" value="UniProtKB-SubCell"/>
</dbReference>
<dbReference type="GO" id="GO:0006631">
    <property type="term" value="P:fatty acid metabolic process"/>
    <property type="evidence" value="ECO:0007669"/>
    <property type="project" value="UniProtKB-UniRule"/>
</dbReference>
<feature type="domain" description="AMP-dependent synthetase/ligase" evidence="8">
    <location>
        <begin position="111"/>
        <end position="496"/>
    </location>
</feature>
<feature type="domain" description="Acetyl-coenzyme A synthetase N-terminal" evidence="9">
    <location>
        <begin position="53"/>
        <end position="110"/>
    </location>
</feature>
<evidence type="ECO:0000256" key="3">
    <source>
        <dbReference type="ARBA" id="ARBA00015326"/>
    </source>
</evidence>
<gene>
    <name evidence="10" type="primary">AACS</name>
    <name evidence="10" type="ORF">TNIN_169501</name>
</gene>
<evidence type="ECO:0000256" key="4">
    <source>
        <dbReference type="ARBA" id="ARBA00022598"/>
    </source>
</evidence>
<dbReference type="AlphaFoldDB" id="A0A8X6JWN2"/>
<reference evidence="10" key="1">
    <citation type="submission" date="2020-08" db="EMBL/GenBank/DDBJ databases">
        <title>Multicomponent nature underlies the extraordinary mechanical properties of spider dragline silk.</title>
        <authorList>
            <person name="Kono N."/>
            <person name="Nakamura H."/>
            <person name="Mori M."/>
            <person name="Yoshida Y."/>
            <person name="Ohtoshi R."/>
            <person name="Malay A.D."/>
            <person name="Moran D.A.P."/>
            <person name="Tomita M."/>
            <person name="Numata K."/>
            <person name="Arakawa K."/>
        </authorList>
    </citation>
    <scope>NUCLEOTIDE SEQUENCE</scope>
</reference>
<organism evidence="10 11">
    <name type="scientific">Trichonephila inaurata madagascariensis</name>
    <dbReference type="NCBI Taxonomy" id="2747483"/>
    <lineage>
        <taxon>Eukaryota</taxon>
        <taxon>Metazoa</taxon>
        <taxon>Ecdysozoa</taxon>
        <taxon>Arthropoda</taxon>
        <taxon>Chelicerata</taxon>
        <taxon>Arachnida</taxon>
        <taxon>Araneae</taxon>
        <taxon>Araneomorphae</taxon>
        <taxon>Entelegynae</taxon>
        <taxon>Araneoidea</taxon>
        <taxon>Nephilidae</taxon>
        <taxon>Trichonephila</taxon>
        <taxon>Trichonephila inaurata</taxon>
    </lineage>
</organism>